<dbReference type="GO" id="GO:0004077">
    <property type="term" value="F:biotin--[biotin carboxyl-carrier protein] ligase activity"/>
    <property type="evidence" value="ECO:0007669"/>
    <property type="project" value="TreeGrafter"/>
</dbReference>
<dbReference type="PANTHER" id="PTHR12835">
    <property type="entry name" value="BIOTIN PROTEIN LIGASE"/>
    <property type="match status" value="1"/>
</dbReference>
<dbReference type="InterPro" id="IPR004143">
    <property type="entry name" value="BPL_LPL_catalytic"/>
</dbReference>
<dbReference type="PROSITE" id="PS51733">
    <property type="entry name" value="BPL_LPL_CATALYTIC"/>
    <property type="match status" value="1"/>
</dbReference>
<sequence length="140" mass="16249">MFGSIFFPLKNNYPPFNEFSIINPIIISDVIRHFCEKKNISFKFPNDIFVNGKKICGILQELITLNSSKFLIIGIGINIISNPCINNKYQATNILLETQKKPAINEIINLIVSSYERFFNELNLYDYINFKKIFDSMIIN</sequence>
<feature type="domain" description="BPL/LPL catalytic" evidence="1">
    <location>
        <begin position="1"/>
        <end position="123"/>
    </location>
</feature>
<dbReference type="GO" id="GO:0005737">
    <property type="term" value="C:cytoplasm"/>
    <property type="evidence" value="ECO:0007669"/>
    <property type="project" value="TreeGrafter"/>
</dbReference>
<dbReference type="AlphaFoldDB" id="A0A382P116"/>
<evidence type="ECO:0000259" key="1">
    <source>
        <dbReference type="PROSITE" id="PS51733"/>
    </source>
</evidence>
<dbReference type="InterPro" id="IPR045864">
    <property type="entry name" value="aa-tRNA-synth_II/BPL/LPL"/>
</dbReference>
<dbReference type="EMBL" id="UINC01103703">
    <property type="protein sequence ID" value="SVC66285.1"/>
    <property type="molecule type" value="Genomic_DNA"/>
</dbReference>
<name>A0A382P116_9ZZZZ</name>
<accession>A0A382P116</accession>
<reference evidence="2" key="1">
    <citation type="submission" date="2018-05" db="EMBL/GenBank/DDBJ databases">
        <authorList>
            <person name="Lanie J.A."/>
            <person name="Ng W.-L."/>
            <person name="Kazmierczak K.M."/>
            <person name="Andrzejewski T.M."/>
            <person name="Davidsen T.M."/>
            <person name="Wayne K.J."/>
            <person name="Tettelin H."/>
            <person name="Glass J.I."/>
            <person name="Rusch D."/>
            <person name="Podicherti R."/>
            <person name="Tsui H.-C.T."/>
            <person name="Winkler M.E."/>
        </authorList>
    </citation>
    <scope>NUCLEOTIDE SEQUENCE</scope>
</reference>
<dbReference type="PANTHER" id="PTHR12835:SF5">
    <property type="entry name" value="BIOTIN--PROTEIN LIGASE"/>
    <property type="match status" value="1"/>
</dbReference>
<gene>
    <name evidence="2" type="ORF">METZ01_LOCUS319139</name>
</gene>
<protein>
    <recommendedName>
        <fullName evidence="1">BPL/LPL catalytic domain-containing protein</fullName>
    </recommendedName>
</protein>
<dbReference type="Pfam" id="PF03099">
    <property type="entry name" value="BPL_LplA_LipB"/>
    <property type="match status" value="1"/>
</dbReference>
<evidence type="ECO:0000313" key="2">
    <source>
        <dbReference type="EMBL" id="SVC66285.1"/>
    </source>
</evidence>
<proteinExistence type="predicted"/>
<dbReference type="SUPFAM" id="SSF55681">
    <property type="entry name" value="Class II aaRS and biotin synthetases"/>
    <property type="match status" value="1"/>
</dbReference>
<organism evidence="2">
    <name type="scientific">marine metagenome</name>
    <dbReference type="NCBI Taxonomy" id="408172"/>
    <lineage>
        <taxon>unclassified sequences</taxon>
        <taxon>metagenomes</taxon>
        <taxon>ecological metagenomes</taxon>
    </lineage>
</organism>
<dbReference type="Gene3D" id="3.30.930.10">
    <property type="entry name" value="Bira Bifunctional Protein, Domain 2"/>
    <property type="match status" value="1"/>
</dbReference>